<proteinExistence type="predicted"/>
<dbReference type="EMBL" id="JAHOEI010000001">
    <property type="protein sequence ID" value="MBV3386185.1"/>
    <property type="molecule type" value="Genomic_DNA"/>
</dbReference>
<dbReference type="NCBIfam" id="TIGR01764">
    <property type="entry name" value="excise"/>
    <property type="match status" value="1"/>
</dbReference>
<gene>
    <name evidence="2" type="ORF">KSW82_00265</name>
</gene>
<name>A0AAW4N1P4_9BACT</name>
<reference evidence="2" key="1">
    <citation type="submission" date="2021-06" db="EMBL/GenBank/DDBJ databases">
        <title>Collection of gut derived symbiotic bacterial strains cultured from healthy donors.</title>
        <authorList>
            <person name="Lin H."/>
            <person name="Littmann E."/>
            <person name="Pamer E.G."/>
        </authorList>
    </citation>
    <scope>NUCLEOTIDE SEQUENCE</scope>
    <source>
        <strain evidence="2">MSK.21.74</strain>
    </source>
</reference>
<organism evidence="2 3">
    <name type="scientific">Segatella copri</name>
    <dbReference type="NCBI Taxonomy" id="165179"/>
    <lineage>
        <taxon>Bacteria</taxon>
        <taxon>Pseudomonadati</taxon>
        <taxon>Bacteroidota</taxon>
        <taxon>Bacteroidia</taxon>
        <taxon>Bacteroidales</taxon>
        <taxon>Prevotellaceae</taxon>
        <taxon>Segatella</taxon>
    </lineage>
</organism>
<dbReference type="InterPro" id="IPR010093">
    <property type="entry name" value="SinI_DNA-bd"/>
</dbReference>
<dbReference type="InterPro" id="IPR041657">
    <property type="entry name" value="HTH_17"/>
</dbReference>
<protein>
    <submittedName>
        <fullName evidence="2">Helix-turn-helix domain-containing protein</fullName>
    </submittedName>
</protein>
<dbReference type="RefSeq" id="WP_217743700.1">
    <property type="nucleotide sequence ID" value="NZ_JAHOEI010000001.1"/>
</dbReference>
<comment type="caution">
    <text evidence="2">The sequence shown here is derived from an EMBL/GenBank/DDBJ whole genome shotgun (WGS) entry which is preliminary data.</text>
</comment>
<evidence type="ECO:0000313" key="3">
    <source>
        <dbReference type="Proteomes" id="UP001196765"/>
    </source>
</evidence>
<dbReference type="Pfam" id="PF12728">
    <property type="entry name" value="HTH_17"/>
    <property type="match status" value="1"/>
</dbReference>
<evidence type="ECO:0000259" key="1">
    <source>
        <dbReference type="Pfam" id="PF12728"/>
    </source>
</evidence>
<accession>A0AAW4N1P4</accession>
<dbReference type="GO" id="GO:0003677">
    <property type="term" value="F:DNA binding"/>
    <property type="evidence" value="ECO:0007669"/>
    <property type="project" value="InterPro"/>
</dbReference>
<evidence type="ECO:0000313" key="2">
    <source>
        <dbReference type="EMBL" id="MBV3386185.1"/>
    </source>
</evidence>
<dbReference type="Proteomes" id="UP001196765">
    <property type="component" value="Unassembled WGS sequence"/>
</dbReference>
<sequence>MSNEEFLAQLQDIRNATLLQNKEIYNTEEACLFLGIKKNSLYDLVKKRKIKFYKSKGGKLTYFKRKDLEKWMTAICILTKDEERAVFDSLLYREK</sequence>
<dbReference type="AlphaFoldDB" id="A0AAW4N1P4"/>
<feature type="domain" description="Helix-turn-helix" evidence="1">
    <location>
        <begin position="25"/>
        <end position="73"/>
    </location>
</feature>